<name>A0A9P1MC88_9PEZI</name>
<dbReference type="CDD" id="cd02440">
    <property type="entry name" value="AdoMet_MTases"/>
    <property type="match status" value="1"/>
</dbReference>
<feature type="region of interest" description="Disordered" evidence="1">
    <location>
        <begin position="171"/>
        <end position="192"/>
    </location>
</feature>
<protein>
    <recommendedName>
        <fullName evidence="4">SAM-dependent methyltransferase</fullName>
    </recommendedName>
</protein>
<dbReference type="EMBL" id="CALLCH030000012">
    <property type="protein sequence ID" value="CAI4215486.1"/>
    <property type="molecule type" value="Genomic_DNA"/>
</dbReference>
<accession>A0A9P1MC88</accession>
<dbReference type="OrthoDB" id="8300214at2759"/>
<proteinExistence type="predicted"/>
<sequence length="215" mass="23696">MEQHDSFQLAKYSALTWNAPLSEHHASSLLKHLDLANATRIVDLGCGWGELLLRAAFEAGPSSQAIGVDTDPVVLARENATPKTAGWGASSDTRAMLEHLATVVPKGKVLIGDTCWERSPTEAAVAIFGEEIPRLSDVVVFSRQAGWKVMHVSTADTREWDDFESGHRAGPRGWLLENQGDPRAPDIEAEQNRREDEYQTVYRGVLSFAYLVLAR</sequence>
<dbReference type="SUPFAM" id="SSF53335">
    <property type="entry name" value="S-adenosyl-L-methionine-dependent methyltransferases"/>
    <property type="match status" value="1"/>
</dbReference>
<evidence type="ECO:0000313" key="2">
    <source>
        <dbReference type="EMBL" id="CAI4215486.1"/>
    </source>
</evidence>
<reference evidence="2" key="1">
    <citation type="submission" date="2022-11" db="EMBL/GenBank/DDBJ databases">
        <authorList>
            <person name="Scott C."/>
            <person name="Bruce N."/>
        </authorList>
    </citation>
    <scope>NUCLEOTIDE SEQUENCE</scope>
</reference>
<gene>
    <name evidence="2" type="ORF">PPNO1_LOCUS5197</name>
</gene>
<dbReference type="InterPro" id="IPR029063">
    <property type="entry name" value="SAM-dependent_MTases_sf"/>
</dbReference>
<keyword evidence="3" id="KW-1185">Reference proteome</keyword>
<comment type="caution">
    <text evidence="2">The sequence shown here is derived from an EMBL/GenBank/DDBJ whole genome shotgun (WGS) entry which is preliminary data.</text>
</comment>
<dbReference type="AlphaFoldDB" id="A0A9P1MC88"/>
<feature type="compositionally biased region" description="Basic and acidic residues" evidence="1">
    <location>
        <begin position="183"/>
        <end position="192"/>
    </location>
</feature>
<dbReference type="Gene3D" id="3.40.50.150">
    <property type="entry name" value="Vaccinia Virus protein VP39"/>
    <property type="match status" value="2"/>
</dbReference>
<evidence type="ECO:0008006" key="4">
    <source>
        <dbReference type="Google" id="ProtNLM"/>
    </source>
</evidence>
<evidence type="ECO:0000313" key="3">
    <source>
        <dbReference type="Proteomes" id="UP000838763"/>
    </source>
</evidence>
<organism evidence="2 3">
    <name type="scientific">Parascedosporium putredinis</name>
    <dbReference type="NCBI Taxonomy" id="1442378"/>
    <lineage>
        <taxon>Eukaryota</taxon>
        <taxon>Fungi</taxon>
        <taxon>Dikarya</taxon>
        <taxon>Ascomycota</taxon>
        <taxon>Pezizomycotina</taxon>
        <taxon>Sordariomycetes</taxon>
        <taxon>Hypocreomycetidae</taxon>
        <taxon>Microascales</taxon>
        <taxon>Microascaceae</taxon>
        <taxon>Parascedosporium</taxon>
    </lineage>
</organism>
<dbReference type="Proteomes" id="UP000838763">
    <property type="component" value="Unassembled WGS sequence"/>
</dbReference>
<evidence type="ECO:0000256" key="1">
    <source>
        <dbReference type="SAM" id="MobiDB-lite"/>
    </source>
</evidence>